<keyword evidence="3" id="KW-1185">Reference proteome</keyword>
<dbReference type="AlphaFoldDB" id="A0A8C5YGD7"/>
<reference evidence="2" key="2">
    <citation type="submission" date="2025-08" db="UniProtKB">
        <authorList>
            <consortium name="Ensembl"/>
        </authorList>
    </citation>
    <scope>IDENTIFICATION</scope>
</reference>
<accession>A0A8C5YGD7</accession>
<feature type="compositionally biased region" description="Basic residues" evidence="1">
    <location>
        <begin position="1"/>
        <end position="16"/>
    </location>
</feature>
<proteinExistence type="predicted"/>
<dbReference type="EMBL" id="ABDC03025884">
    <property type="status" value="NOT_ANNOTATED_CDS"/>
    <property type="molecule type" value="Genomic_DNA"/>
</dbReference>
<dbReference type="Proteomes" id="UP000694394">
    <property type="component" value="Chromosome 22"/>
</dbReference>
<protein>
    <submittedName>
        <fullName evidence="2">Uncharacterized protein</fullName>
    </submittedName>
</protein>
<dbReference type="GeneTree" id="ENSGT00390000004778"/>
<dbReference type="InterPro" id="IPR038782">
    <property type="entry name" value="C3orf22"/>
</dbReference>
<reference evidence="2" key="3">
    <citation type="submission" date="2025-09" db="UniProtKB">
        <authorList>
            <consortium name="Ensembl"/>
        </authorList>
    </citation>
    <scope>IDENTIFICATION</scope>
</reference>
<dbReference type="PANTHER" id="PTHR37875:SF1">
    <property type="entry name" value="CHROMOSOME 3 OPEN READING FRAME 22"/>
    <property type="match status" value="1"/>
</dbReference>
<dbReference type="Ensembl" id="ENSMICT00000061442.1">
    <property type="protein sequence ID" value="ENSMICP00000050541.1"/>
    <property type="gene ID" value="ENSMICG00000044831.1"/>
</dbReference>
<feature type="region of interest" description="Disordered" evidence="1">
    <location>
        <begin position="1"/>
        <end position="20"/>
    </location>
</feature>
<organism evidence="2 3">
    <name type="scientific">Microcebus murinus</name>
    <name type="common">Gray mouse lemur</name>
    <name type="synonym">Lemur murinus</name>
    <dbReference type="NCBI Taxonomy" id="30608"/>
    <lineage>
        <taxon>Eukaryota</taxon>
        <taxon>Metazoa</taxon>
        <taxon>Chordata</taxon>
        <taxon>Craniata</taxon>
        <taxon>Vertebrata</taxon>
        <taxon>Euteleostomi</taxon>
        <taxon>Mammalia</taxon>
        <taxon>Eutheria</taxon>
        <taxon>Euarchontoglires</taxon>
        <taxon>Primates</taxon>
        <taxon>Strepsirrhini</taxon>
        <taxon>Lemuriformes</taxon>
        <taxon>Cheirogaleidae</taxon>
        <taxon>Microcebus</taxon>
    </lineage>
</organism>
<sequence>MDAVTHKRRHHSKSQRSKAQAAAFASTFPYRFSWLTESPVEALQPWESEDTSVKDLLPLQKSLVPTRSIPVP</sequence>
<evidence type="ECO:0000256" key="1">
    <source>
        <dbReference type="SAM" id="MobiDB-lite"/>
    </source>
</evidence>
<evidence type="ECO:0000313" key="3">
    <source>
        <dbReference type="Proteomes" id="UP000694394"/>
    </source>
</evidence>
<reference evidence="2" key="1">
    <citation type="submission" date="2016-12" db="EMBL/GenBank/DDBJ databases">
        <title>Mouse lemur reference genome and diversity panel.</title>
        <authorList>
            <person name="Harris R."/>
            <person name="Larsen P."/>
            <person name="Liu Y."/>
            <person name="Hughes D.S."/>
            <person name="Murali S."/>
            <person name="Raveendran M."/>
            <person name="Korchina V."/>
            <person name="Wang M."/>
            <person name="Jhangiani S."/>
            <person name="Bandaranaike D."/>
            <person name="Bellair M."/>
            <person name="Blankenburg K."/>
            <person name="Chao H."/>
            <person name="Dahdouli M."/>
            <person name="Dinh H."/>
            <person name="Doddapaneni H."/>
            <person name="English A."/>
            <person name="Firestine M."/>
            <person name="Gnanaolivu R."/>
            <person name="Gross S."/>
            <person name="Hernandez B."/>
            <person name="Javaid M."/>
            <person name="Jayaseelan J."/>
            <person name="Jones J."/>
            <person name="Khan Z."/>
            <person name="Kovar C."/>
            <person name="Kurapati P."/>
            <person name="Le B."/>
            <person name="Lee S."/>
            <person name="Li M."/>
            <person name="Mathew T."/>
            <person name="Narasimhan A."/>
            <person name="Ngo D."/>
            <person name="Nguyen L."/>
            <person name="Okwuonu G."/>
            <person name="Ongeri F."/>
            <person name="Osuji N."/>
            <person name="Pu L.-L."/>
            <person name="Puazo M."/>
            <person name="Quiroz J."/>
            <person name="Raj R."/>
            <person name="Rajbhandari K."/>
            <person name="Reid J.G."/>
            <person name="Santibanez J."/>
            <person name="Sexton D."/>
            <person name="Skinner E."/>
            <person name="Vee V."/>
            <person name="Weissenberger G."/>
            <person name="Wu Y."/>
            <person name="Xin Y."/>
            <person name="Han Y."/>
            <person name="Campbell C."/>
            <person name="Brown A."/>
            <person name="Sullivan B."/>
            <person name="Shelton J."/>
            <person name="Brown S."/>
            <person name="Dudchenko O."/>
            <person name="Machol I."/>
            <person name="Durand N."/>
            <person name="Shamim M."/>
            <person name="Lieberman A."/>
            <person name="Muzny D.M."/>
            <person name="Richards S."/>
            <person name="Yoder A."/>
            <person name="Worley K.C."/>
            <person name="Rogers J."/>
            <person name="Gibbs R.A."/>
        </authorList>
    </citation>
    <scope>NUCLEOTIDE SEQUENCE [LARGE SCALE GENOMIC DNA]</scope>
</reference>
<dbReference type="PANTHER" id="PTHR37875">
    <property type="entry name" value="HYPOTHETICAL PROTEIN LOC685964"/>
    <property type="match status" value="1"/>
</dbReference>
<evidence type="ECO:0000313" key="2">
    <source>
        <dbReference type="Ensembl" id="ENSMICP00000050541.1"/>
    </source>
</evidence>
<name>A0A8C5YGD7_MICMU</name>